<proteinExistence type="predicted"/>
<reference evidence="1 2" key="1">
    <citation type="journal article" date="2024" name="Plant Biotechnol. J.">
        <title>Genome and CRISPR/Cas9 system of a widespread forest tree (Populus alba) in the world.</title>
        <authorList>
            <person name="Liu Y.J."/>
            <person name="Jiang P.F."/>
            <person name="Han X.M."/>
            <person name="Li X.Y."/>
            <person name="Wang H.M."/>
            <person name="Wang Y.J."/>
            <person name="Wang X.X."/>
            <person name="Zeng Q.Y."/>
        </authorList>
    </citation>
    <scope>NUCLEOTIDE SEQUENCE [LARGE SCALE GENOMIC DNA]</scope>
    <source>
        <strain evidence="2">cv. PAL-ZL1</strain>
    </source>
</reference>
<evidence type="ECO:0000313" key="2">
    <source>
        <dbReference type="Proteomes" id="UP000309997"/>
    </source>
</evidence>
<comment type="caution">
    <text evidence="1">The sequence shown here is derived from an EMBL/GenBank/DDBJ whole genome shotgun (WGS) entry which is preliminary data.</text>
</comment>
<protein>
    <submittedName>
        <fullName evidence="1">Uncharacterized protein</fullName>
    </submittedName>
</protein>
<dbReference type="Proteomes" id="UP000309997">
    <property type="component" value="Unassembled WGS sequence"/>
</dbReference>
<dbReference type="EMBL" id="RCHU02000001">
    <property type="protein sequence ID" value="KAL3609108.1"/>
    <property type="molecule type" value="Genomic_DNA"/>
</dbReference>
<evidence type="ECO:0000313" key="1">
    <source>
        <dbReference type="EMBL" id="KAL3609108.1"/>
    </source>
</evidence>
<sequence>MRGEEESGGCKSFSESFIIAIEEENMGGKWNREERSTLKNNLNFSGTVTGSWDGEERAVPMIMPDSGDGEERVSIRLAADLLDNATQDEFSKKKMKKNLWKEEEEELDFRARIEDEKVIRTGAIYTVQP</sequence>
<name>A0ACC4CW72_POPAL</name>
<gene>
    <name evidence="1" type="ORF">D5086_000128</name>
</gene>
<keyword evidence="2" id="KW-1185">Reference proteome</keyword>
<organism evidence="1 2">
    <name type="scientific">Populus alba</name>
    <name type="common">White poplar</name>
    <dbReference type="NCBI Taxonomy" id="43335"/>
    <lineage>
        <taxon>Eukaryota</taxon>
        <taxon>Viridiplantae</taxon>
        <taxon>Streptophyta</taxon>
        <taxon>Embryophyta</taxon>
        <taxon>Tracheophyta</taxon>
        <taxon>Spermatophyta</taxon>
        <taxon>Magnoliopsida</taxon>
        <taxon>eudicotyledons</taxon>
        <taxon>Gunneridae</taxon>
        <taxon>Pentapetalae</taxon>
        <taxon>rosids</taxon>
        <taxon>fabids</taxon>
        <taxon>Malpighiales</taxon>
        <taxon>Salicaceae</taxon>
        <taxon>Saliceae</taxon>
        <taxon>Populus</taxon>
    </lineage>
</organism>
<accession>A0ACC4CW72</accession>